<feature type="domain" description="Bacterial type II secretion system protein E" evidence="2">
    <location>
        <begin position="195"/>
        <end position="209"/>
    </location>
</feature>
<evidence type="ECO:0000259" key="2">
    <source>
        <dbReference type="PROSITE" id="PS00662"/>
    </source>
</evidence>
<dbReference type="NCBIfam" id="TIGR01420">
    <property type="entry name" value="pilT_fam"/>
    <property type="match status" value="1"/>
</dbReference>
<sequence>MKRIDQYLEEMLEKGASDIHLSTNHQPCYRIDGEMQFQRGTEKFTDEELRELLYEFAPERNIQELEEVWDTDFAYELPGTARFRVNIFMDHEGIGSVMRQIPSRVPTFEELNIPEGVRSFCFLNKGLVIVTGPTGSGKSTTLAAMVDLINRTRRMHLITVEDPVEFKHRSLGCLVNQREVHVHTKSFSNALRAALREDPDIVLVGELRDLETMEIAIETAETGHLVFGTLHTNTAATTVDRIIDKFPADRQNQIRTMLADSLQGVIAQTLCKRIGGGRIASCEILVVTPAVAANIREGKTHQIPSIMQTGKNVGMCTFADDLLSLVKRGIISPEEAYSNAIDKPFLQKKFQEEKIALDLSRSALDDIDMHQEESENVSKSEKARKKLHINPRDTAALRELVLILATDENPDERNGHESLEYAQKLLDLTGQNDALTLMLIAASYAELQHFGEASEWAKKALKVAKANKQKDLSARILRYMNLFKRGIPLRGESA</sequence>
<dbReference type="EMBL" id="CAAHFG010000001">
    <property type="protein sequence ID" value="VGO12245.1"/>
    <property type="molecule type" value="Genomic_DNA"/>
</dbReference>
<dbReference type="InterPro" id="IPR011990">
    <property type="entry name" value="TPR-like_helical_dom_sf"/>
</dbReference>
<dbReference type="Proteomes" id="UP000366872">
    <property type="component" value="Unassembled WGS sequence"/>
</dbReference>
<dbReference type="Pfam" id="PF00437">
    <property type="entry name" value="T2SSE"/>
    <property type="match status" value="1"/>
</dbReference>
<dbReference type="PANTHER" id="PTHR30486">
    <property type="entry name" value="TWITCHING MOTILITY PROTEIN PILT"/>
    <property type="match status" value="1"/>
</dbReference>
<keyword evidence="4" id="KW-1185">Reference proteome</keyword>
<proteinExistence type="inferred from homology"/>
<reference evidence="3 4" key="1">
    <citation type="submission" date="2019-04" db="EMBL/GenBank/DDBJ databases">
        <authorList>
            <person name="Van Vliet M D."/>
        </authorList>
    </citation>
    <scope>NUCLEOTIDE SEQUENCE [LARGE SCALE GENOMIC DNA]</scope>
    <source>
        <strain evidence="3 4">F1</strain>
    </source>
</reference>
<dbReference type="InterPro" id="IPR003593">
    <property type="entry name" value="AAA+_ATPase"/>
</dbReference>
<dbReference type="SUPFAM" id="SSF52540">
    <property type="entry name" value="P-loop containing nucleoside triphosphate hydrolases"/>
    <property type="match status" value="1"/>
</dbReference>
<evidence type="ECO:0000313" key="3">
    <source>
        <dbReference type="EMBL" id="VGO12245.1"/>
    </source>
</evidence>
<organism evidence="3 4">
    <name type="scientific">Pontiella desulfatans</name>
    <dbReference type="NCBI Taxonomy" id="2750659"/>
    <lineage>
        <taxon>Bacteria</taxon>
        <taxon>Pseudomonadati</taxon>
        <taxon>Kiritimatiellota</taxon>
        <taxon>Kiritimatiellia</taxon>
        <taxon>Kiritimatiellales</taxon>
        <taxon>Pontiellaceae</taxon>
        <taxon>Pontiella</taxon>
    </lineage>
</organism>
<dbReference type="Gene3D" id="1.25.40.10">
    <property type="entry name" value="Tetratricopeptide repeat domain"/>
    <property type="match status" value="1"/>
</dbReference>
<dbReference type="PROSITE" id="PS00662">
    <property type="entry name" value="T2SP_E"/>
    <property type="match status" value="1"/>
</dbReference>
<accession>A0A6C2TX45</accession>
<dbReference type="InterPro" id="IPR027417">
    <property type="entry name" value="P-loop_NTPase"/>
</dbReference>
<evidence type="ECO:0000256" key="1">
    <source>
        <dbReference type="ARBA" id="ARBA00006611"/>
    </source>
</evidence>
<protein>
    <submittedName>
        <fullName evidence="3">Twitching mobility protein</fullName>
    </submittedName>
</protein>
<dbReference type="SMART" id="SM00382">
    <property type="entry name" value="AAA"/>
    <property type="match status" value="1"/>
</dbReference>
<gene>
    <name evidence="3" type="primary">pilT</name>
    <name evidence="3" type="ORF">PDESU_00796</name>
</gene>
<dbReference type="AlphaFoldDB" id="A0A6C2TX45"/>
<dbReference type="InterPro" id="IPR006321">
    <property type="entry name" value="PilT/PilU"/>
</dbReference>
<dbReference type="InterPro" id="IPR001482">
    <property type="entry name" value="T2SS/T4SS_dom"/>
</dbReference>
<dbReference type="GO" id="GO:0016887">
    <property type="term" value="F:ATP hydrolysis activity"/>
    <property type="evidence" value="ECO:0007669"/>
    <property type="project" value="InterPro"/>
</dbReference>
<dbReference type="RefSeq" id="WP_136077929.1">
    <property type="nucleotide sequence ID" value="NZ_CAAHFG010000001.1"/>
</dbReference>
<dbReference type="InterPro" id="IPR050921">
    <property type="entry name" value="T4SS_GSP_E_ATPase"/>
</dbReference>
<dbReference type="GO" id="GO:0005524">
    <property type="term" value="F:ATP binding"/>
    <property type="evidence" value="ECO:0007669"/>
    <property type="project" value="InterPro"/>
</dbReference>
<evidence type="ECO:0000313" key="4">
    <source>
        <dbReference type="Proteomes" id="UP000366872"/>
    </source>
</evidence>
<dbReference type="Gene3D" id="3.30.450.90">
    <property type="match status" value="1"/>
</dbReference>
<name>A0A6C2TX45_PONDE</name>
<comment type="similarity">
    <text evidence="1">Belongs to the GSP E family.</text>
</comment>
<dbReference type="PANTHER" id="PTHR30486:SF6">
    <property type="entry name" value="TYPE IV PILUS RETRACTATION ATPASE PILT"/>
    <property type="match status" value="1"/>
</dbReference>
<dbReference type="SUPFAM" id="SSF48452">
    <property type="entry name" value="TPR-like"/>
    <property type="match status" value="1"/>
</dbReference>
<dbReference type="CDD" id="cd01131">
    <property type="entry name" value="PilT"/>
    <property type="match status" value="1"/>
</dbReference>
<dbReference type="Gene3D" id="3.40.50.300">
    <property type="entry name" value="P-loop containing nucleotide triphosphate hydrolases"/>
    <property type="match status" value="1"/>
</dbReference>